<name>A0AA38MA01_9CUCU</name>
<evidence type="ECO:0000313" key="2">
    <source>
        <dbReference type="Proteomes" id="UP001168821"/>
    </source>
</evidence>
<dbReference type="Proteomes" id="UP001168821">
    <property type="component" value="Unassembled WGS sequence"/>
</dbReference>
<keyword evidence="2" id="KW-1185">Reference proteome</keyword>
<dbReference type="AlphaFoldDB" id="A0AA38MA01"/>
<gene>
    <name evidence="1" type="ORF">Zmor_020120</name>
</gene>
<organism evidence="1 2">
    <name type="scientific">Zophobas morio</name>
    <dbReference type="NCBI Taxonomy" id="2755281"/>
    <lineage>
        <taxon>Eukaryota</taxon>
        <taxon>Metazoa</taxon>
        <taxon>Ecdysozoa</taxon>
        <taxon>Arthropoda</taxon>
        <taxon>Hexapoda</taxon>
        <taxon>Insecta</taxon>
        <taxon>Pterygota</taxon>
        <taxon>Neoptera</taxon>
        <taxon>Endopterygota</taxon>
        <taxon>Coleoptera</taxon>
        <taxon>Polyphaga</taxon>
        <taxon>Cucujiformia</taxon>
        <taxon>Tenebrionidae</taxon>
        <taxon>Zophobas</taxon>
    </lineage>
</organism>
<protein>
    <submittedName>
        <fullName evidence="1">Uncharacterized protein</fullName>
    </submittedName>
</protein>
<comment type="caution">
    <text evidence="1">The sequence shown here is derived from an EMBL/GenBank/DDBJ whole genome shotgun (WGS) entry which is preliminary data.</text>
</comment>
<evidence type="ECO:0000313" key="1">
    <source>
        <dbReference type="EMBL" id="KAJ3648307.1"/>
    </source>
</evidence>
<accession>A0AA38MA01</accession>
<proteinExistence type="predicted"/>
<dbReference type="EMBL" id="JALNTZ010000006">
    <property type="protein sequence ID" value="KAJ3648307.1"/>
    <property type="molecule type" value="Genomic_DNA"/>
</dbReference>
<sequence length="134" mass="15012">MVQIGGQDVCFELGMLESFKDAMKWVTEGAGGILMEVGVDFGNKWELVYSILHLFRGWNKECVFLMARMFGVLTCSGFGKNGTTVSEYKTNGGCLLVLVERMQARNVGEFRINKNMCCIHMASEKFILGSKNFD</sequence>
<reference evidence="1" key="1">
    <citation type="journal article" date="2023" name="G3 (Bethesda)">
        <title>Whole genome assemblies of Zophobas morio and Tenebrio molitor.</title>
        <authorList>
            <person name="Kaur S."/>
            <person name="Stinson S.A."/>
            <person name="diCenzo G.C."/>
        </authorList>
    </citation>
    <scope>NUCLEOTIDE SEQUENCE</scope>
    <source>
        <strain evidence="1">QUZm001</strain>
    </source>
</reference>